<feature type="domain" description="Solute-binding protein family 5" evidence="2">
    <location>
        <begin position="90"/>
        <end position="453"/>
    </location>
</feature>
<evidence type="ECO:0000313" key="3">
    <source>
        <dbReference type="EMBL" id="MFC4906509.1"/>
    </source>
</evidence>
<dbReference type="PANTHER" id="PTHR30290">
    <property type="entry name" value="PERIPLASMIC BINDING COMPONENT OF ABC TRANSPORTER"/>
    <property type="match status" value="1"/>
</dbReference>
<dbReference type="InterPro" id="IPR039424">
    <property type="entry name" value="SBP_5"/>
</dbReference>
<reference evidence="4" key="1">
    <citation type="journal article" date="2019" name="Int. J. Syst. Evol. Microbiol.">
        <title>The Global Catalogue of Microorganisms (GCM) 10K type strain sequencing project: providing services to taxonomists for standard genome sequencing and annotation.</title>
        <authorList>
            <consortium name="The Broad Institute Genomics Platform"/>
            <consortium name="The Broad Institute Genome Sequencing Center for Infectious Disease"/>
            <person name="Wu L."/>
            <person name="Ma J."/>
        </authorList>
    </citation>
    <scope>NUCLEOTIDE SEQUENCE [LARGE SCALE GENOMIC DNA]</scope>
    <source>
        <strain evidence="4">KLKA75</strain>
    </source>
</reference>
<protein>
    <submittedName>
        <fullName evidence="3">ABC transporter family substrate-binding protein</fullName>
    </submittedName>
</protein>
<gene>
    <name evidence="3" type="ORF">ACFPCY_04190</name>
</gene>
<dbReference type="CDD" id="cd08501">
    <property type="entry name" value="PBP2_Lpqw"/>
    <property type="match status" value="1"/>
</dbReference>
<dbReference type="SUPFAM" id="SSF53850">
    <property type="entry name" value="Periplasmic binding protein-like II"/>
    <property type="match status" value="1"/>
</dbReference>
<dbReference type="InterPro" id="IPR000914">
    <property type="entry name" value="SBP_5_dom"/>
</dbReference>
<dbReference type="PIRSF" id="PIRSF002741">
    <property type="entry name" value="MppA"/>
    <property type="match status" value="1"/>
</dbReference>
<sequence length="550" mass="60714">MLVCAASGCSAPELSSSVTESGDGRPPAYDVNPQPRDRIRVGGTLRWPLPEFPAQWNFHHVNGGKGVVDLVLQGVLPFLMRADEKAVPQPVPEFVTSARVTETEPHQVVTYRLNPSARWSDGKRIGYADFVAQARALSGRDPRFQVATVTGYRDIAKVRRGASDQEIKVTFARPYADWRSLFSPLYPASTSGNPRMFNDGWVNRVPVTAGPFRIRRIDETAKTVELVRDPNWWGRPARLDRIVFRAMDPGAMPGAFANGEIDLMDVGTDPAALRRAADVRGARIRRAGGPDWRHLTFNAASPMLSDVRVRRALFMAVDRDVIVRSDLAGLGRPPRPLGNHFYVTTQAGYQDDSGELGHYDPVRAGRLLDEAGWRRHGRYRTKDGRTLVLRFVVPSGVATSRREGELTRALLARVGVRVNIVPVPTDDLFDEYVTPGDFDIVPFSWLGTAFPLSPLRSVFARPRGDHIQQNYARVGSEEIDTAMDRAIGAVDTARARGLINAADKLIWDEATVLPLYQRPQVVAVRAGLANLGACGFWEPAFEDIGFSGDG</sequence>
<dbReference type="Gene3D" id="3.40.190.10">
    <property type="entry name" value="Periplasmic binding protein-like II"/>
    <property type="match status" value="1"/>
</dbReference>
<accession>A0ABV9TSB6</accession>
<dbReference type="Gene3D" id="3.10.105.10">
    <property type="entry name" value="Dipeptide-binding Protein, Domain 3"/>
    <property type="match status" value="1"/>
</dbReference>
<dbReference type="PANTHER" id="PTHR30290:SF65">
    <property type="entry name" value="MONOACYL PHOSPHATIDYLINOSITOL TETRAMANNOSIDE-BINDING PROTEIN LPQW-RELATED"/>
    <property type="match status" value="1"/>
</dbReference>
<organism evidence="3 4">
    <name type="scientific">Actinomadura gamaensis</name>
    <dbReference type="NCBI Taxonomy" id="1763541"/>
    <lineage>
        <taxon>Bacteria</taxon>
        <taxon>Bacillati</taxon>
        <taxon>Actinomycetota</taxon>
        <taxon>Actinomycetes</taxon>
        <taxon>Streptosporangiales</taxon>
        <taxon>Thermomonosporaceae</taxon>
        <taxon>Actinomadura</taxon>
    </lineage>
</organism>
<dbReference type="Proteomes" id="UP001595872">
    <property type="component" value="Unassembled WGS sequence"/>
</dbReference>
<dbReference type="RefSeq" id="WP_378252204.1">
    <property type="nucleotide sequence ID" value="NZ_JBHSIT010000001.1"/>
</dbReference>
<feature type="region of interest" description="Disordered" evidence="1">
    <location>
        <begin position="1"/>
        <end position="32"/>
    </location>
</feature>
<dbReference type="Pfam" id="PF00496">
    <property type="entry name" value="SBP_bac_5"/>
    <property type="match status" value="1"/>
</dbReference>
<name>A0ABV9TSB6_9ACTN</name>
<keyword evidence="4" id="KW-1185">Reference proteome</keyword>
<evidence type="ECO:0000256" key="1">
    <source>
        <dbReference type="SAM" id="MobiDB-lite"/>
    </source>
</evidence>
<evidence type="ECO:0000259" key="2">
    <source>
        <dbReference type="Pfam" id="PF00496"/>
    </source>
</evidence>
<proteinExistence type="predicted"/>
<dbReference type="InterPro" id="IPR030678">
    <property type="entry name" value="Peptide/Ni-bd"/>
</dbReference>
<evidence type="ECO:0000313" key="4">
    <source>
        <dbReference type="Proteomes" id="UP001595872"/>
    </source>
</evidence>
<dbReference type="EMBL" id="JBHSIT010000001">
    <property type="protein sequence ID" value="MFC4906509.1"/>
    <property type="molecule type" value="Genomic_DNA"/>
</dbReference>
<comment type="caution">
    <text evidence="3">The sequence shown here is derived from an EMBL/GenBank/DDBJ whole genome shotgun (WGS) entry which is preliminary data.</text>
</comment>
<dbReference type="Gene3D" id="3.90.76.10">
    <property type="entry name" value="Dipeptide-binding Protein, Domain 1"/>
    <property type="match status" value="1"/>
</dbReference>